<evidence type="ECO:0008006" key="2">
    <source>
        <dbReference type="Google" id="ProtNLM"/>
    </source>
</evidence>
<dbReference type="PANTHER" id="PTHR11439">
    <property type="entry name" value="GAG-POL-RELATED RETROTRANSPOSON"/>
    <property type="match status" value="1"/>
</dbReference>
<accession>A0AAW2XU36</accession>
<reference evidence="1" key="2">
    <citation type="journal article" date="2024" name="Plant">
        <title>Genomic evolution and insights into agronomic trait innovations of Sesamum species.</title>
        <authorList>
            <person name="Miao H."/>
            <person name="Wang L."/>
            <person name="Qu L."/>
            <person name="Liu H."/>
            <person name="Sun Y."/>
            <person name="Le M."/>
            <person name="Wang Q."/>
            <person name="Wei S."/>
            <person name="Zheng Y."/>
            <person name="Lin W."/>
            <person name="Duan Y."/>
            <person name="Cao H."/>
            <person name="Xiong S."/>
            <person name="Wang X."/>
            <person name="Wei L."/>
            <person name="Li C."/>
            <person name="Ma Q."/>
            <person name="Ju M."/>
            <person name="Zhao R."/>
            <person name="Li G."/>
            <person name="Mu C."/>
            <person name="Tian Q."/>
            <person name="Mei H."/>
            <person name="Zhang T."/>
            <person name="Gao T."/>
            <person name="Zhang H."/>
        </authorList>
    </citation>
    <scope>NUCLEOTIDE SEQUENCE</scope>
    <source>
        <strain evidence="1">KEN1</strain>
    </source>
</reference>
<dbReference type="EMBL" id="JACGWN010000003">
    <property type="protein sequence ID" value="KAL0455310.1"/>
    <property type="molecule type" value="Genomic_DNA"/>
</dbReference>
<gene>
    <name evidence="1" type="ORF">Slati_0870200</name>
</gene>
<comment type="caution">
    <text evidence="1">The sequence shown here is derived from an EMBL/GenBank/DDBJ whole genome shotgun (WGS) entry which is preliminary data.</text>
</comment>
<sequence length="150" mass="16826">MGGTPISWKTKKQSTVSRSRAEAEYRSMAAASCKLTWVTFLLQDLLIPLNSPVPFYCDNKAALHITENSIFHERTKHFKINCHIVRDKFKEGLIQPMRLSLKFQLAVLFAKALTSPTFLSLRSELGLVSLSPTPTCGGMIKSQELSLQIQ</sequence>
<protein>
    <recommendedName>
        <fullName evidence="2">Copia protein</fullName>
    </recommendedName>
</protein>
<proteinExistence type="predicted"/>
<dbReference type="PANTHER" id="PTHR11439:SF470">
    <property type="entry name" value="CYSTEINE-RICH RLK (RECEPTOR-LIKE PROTEIN KINASE) 8"/>
    <property type="match status" value="1"/>
</dbReference>
<dbReference type="AlphaFoldDB" id="A0AAW2XU36"/>
<organism evidence="1">
    <name type="scientific">Sesamum latifolium</name>
    <dbReference type="NCBI Taxonomy" id="2727402"/>
    <lineage>
        <taxon>Eukaryota</taxon>
        <taxon>Viridiplantae</taxon>
        <taxon>Streptophyta</taxon>
        <taxon>Embryophyta</taxon>
        <taxon>Tracheophyta</taxon>
        <taxon>Spermatophyta</taxon>
        <taxon>Magnoliopsida</taxon>
        <taxon>eudicotyledons</taxon>
        <taxon>Gunneridae</taxon>
        <taxon>Pentapetalae</taxon>
        <taxon>asterids</taxon>
        <taxon>lamiids</taxon>
        <taxon>Lamiales</taxon>
        <taxon>Pedaliaceae</taxon>
        <taxon>Sesamum</taxon>
    </lineage>
</organism>
<name>A0AAW2XU36_9LAMI</name>
<dbReference type="CDD" id="cd09272">
    <property type="entry name" value="RNase_HI_RT_Ty1"/>
    <property type="match status" value="1"/>
</dbReference>
<evidence type="ECO:0000313" key="1">
    <source>
        <dbReference type="EMBL" id="KAL0455310.1"/>
    </source>
</evidence>
<reference evidence="1" key="1">
    <citation type="submission" date="2020-06" db="EMBL/GenBank/DDBJ databases">
        <authorList>
            <person name="Li T."/>
            <person name="Hu X."/>
            <person name="Zhang T."/>
            <person name="Song X."/>
            <person name="Zhang H."/>
            <person name="Dai N."/>
            <person name="Sheng W."/>
            <person name="Hou X."/>
            <person name="Wei L."/>
        </authorList>
    </citation>
    <scope>NUCLEOTIDE SEQUENCE</scope>
    <source>
        <strain evidence="1">KEN1</strain>
        <tissue evidence="1">Leaf</tissue>
    </source>
</reference>